<proteinExistence type="predicted"/>
<sequence length="207" mass="22762">MSEIVGDPEEGPESLSIIVQRAALVRLFGWSPRASDGARFHLTSELRAIAVALRDCPMEGAARQPYRLAKSIELLCETARLLVSASLVPVAAEGAMSLADSRRLVDARRIIDERWSEKLTLDGLARACGINRAKLTRGFRDLYHCSIAEALAERRLGEASRRLLTTDLPVSKIGYDSGYLNNASFARAFGRRFGVSPSEYRGRRLAA</sequence>
<dbReference type="PANTHER" id="PTHR47893:SF1">
    <property type="entry name" value="REGULATORY PROTEIN PCHR"/>
    <property type="match status" value="1"/>
</dbReference>
<evidence type="ECO:0000256" key="2">
    <source>
        <dbReference type="ARBA" id="ARBA00023125"/>
    </source>
</evidence>
<dbReference type="SMART" id="SM00342">
    <property type="entry name" value="HTH_ARAC"/>
    <property type="match status" value="1"/>
</dbReference>
<dbReference type="InterPro" id="IPR009057">
    <property type="entry name" value="Homeodomain-like_sf"/>
</dbReference>
<dbReference type="PRINTS" id="PR00032">
    <property type="entry name" value="HTHARAC"/>
</dbReference>
<dbReference type="PROSITE" id="PS01124">
    <property type="entry name" value="HTH_ARAC_FAMILY_2"/>
    <property type="match status" value="1"/>
</dbReference>
<feature type="domain" description="HTH araC/xylS-type" evidence="4">
    <location>
        <begin position="105"/>
        <end position="203"/>
    </location>
</feature>
<dbReference type="Pfam" id="PF12833">
    <property type="entry name" value="HTH_18"/>
    <property type="match status" value="1"/>
</dbReference>
<dbReference type="EMBL" id="CP061035">
    <property type="protein sequence ID" value="QQV76561.1"/>
    <property type="molecule type" value="Genomic_DNA"/>
</dbReference>
<dbReference type="InterPro" id="IPR018062">
    <property type="entry name" value="HTH_AraC-typ_CS"/>
</dbReference>
<keyword evidence="6" id="KW-1185">Reference proteome</keyword>
<gene>
    <name evidence="5" type="ORF">H5J25_14045</name>
</gene>
<evidence type="ECO:0000313" key="6">
    <source>
        <dbReference type="Proteomes" id="UP000595894"/>
    </source>
</evidence>
<keyword evidence="3" id="KW-0804">Transcription</keyword>
<keyword evidence="2" id="KW-0238">DNA-binding</keyword>
<reference evidence="6" key="1">
    <citation type="submission" date="2020-09" db="EMBL/GenBank/DDBJ databases">
        <title>Sphingomonas sp., a new species isolated from pork steak.</title>
        <authorList>
            <person name="Heidler von Heilborn D."/>
        </authorList>
    </citation>
    <scope>NUCLEOTIDE SEQUENCE [LARGE SCALE GENOMIC DNA]</scope>
</reference>
<dbReference type="AlphaFoldDB" id="A0A974NTB8"/>
<dbReference type="InterPro" id="IPR018060">
    <property type="entry name" value="HTH_AraC"/>
</dbReference>
<dbReference type="RefSeq" id="WP_202091996.1">
    <property type="nucleotide sequence ID" value="NZ_CP061035.1"/>
</dbReference>
<dbReference type="PANTHER" id="PTHR47893">
    <property type="entry name" value="REGULATORY PROTEIN PCHR"/>
    <property type="match status" value="1"/>
</dbReference>
<accession>A0A974NTB8</accession>
<evidence type="ECO:0000256" key="1">
    <source>
        <dbReference type="ARBA" id="ARBA00023015"/>
    </source>
</evidence>
<dbReference type="SUPFAM" id="SSF46689">
    <property type="entry name" value="Homeodomain-like"/>
    <property type="match status" value="2"/>
</dbReference>
<evidence type="ECO:0000313" key="5">
    <source>
        <dbReference type="EMBL" id="QQV76561.1"/>
    </source>
</evidence>
<dbReference type="Gene3D" id="1.10.10.60">
    <property type="entry name" value="Homeodomain-like"/>
    <property type="match status" value="1"/>
</dbReference>
<dbReference type="GO" id="GO:0003700">
    <property type="term" value="F:DNA-binding transcription factor activity"/>
    <property type="evidence" value="ECO:0007669"/>
    <property type="project" value="InterPro"/>
</dbReference>
<dbReference type="KEGG" id="sari:H5J25_14045"/>
<dbReference type="InterPro" id="IPR020449">
    <property type="entry name" value="Tscrpt_reg_AraC-type_HTH"/>
</dbReference>
<dbReference type="InterPro" id="IPR053142">
    <property type="entry name" value="PchR_regulatory_protein"/>
</dbReference>
<protein>
    <submittedName>
        <fullName evidence="5">Helix-turn-helix transcriptional regulator</fullName>
    </submittedName>
</protein>
<keyword evidence="1" id="KW-0805">Transcription regulation</keyword>
<dbReference type="Proteomes" id="UP000595894">
    <property type="component" value="Chromosome"/>
</dbReference>
<dbReference type="PROSITE" id="PS00041">
    <property type="entry name" value="HTH_ARAC_FAMILY_1"/>
    <property type="match status" value="1"/>
</dbReference>
<organism evidence="5 6">
    <name type="scientific">Sphingomonas aliaeris</name>
    <dbReference type="NCBI Taxonomy" id="2759526"/>
    <lineage>
        <taxon>Bacteria</taxon>
        <taxon>Pseudomonadati</taxon>
        <taxon>Pseudomonadota</taxon>
        <taxon>Alphaproteobacteria</taxon>
        <taxon>Sphingomonadales</taxon>
        <taxon>Sphingomonadaceae</taxon>
        <taxon>Sphingomonas</taxon>
    </lineage>
</organism>
<evidence type="ECO:0000256" key="3">
    <source>
        <dbReference type="ARBA" id="ARBA00023163"/>
    </source>
</evidence>
<dbReference type="GO" id="GO:0043565">
    <property type="term" value="F:sequence-specific DNA binding"/>
    <property type="evidence" value="ECO:0007669"/>
    <property type="project" value="InterPro"/>
</dbReference>
<evidence type="ECO:0000259" key="4">
    <source>
        <dbReference type="PROSITE" id="PS01124"/>
    </source>
</evidence>
<name>A0A974NTB8_9SPHN</name>